<evidence type="ECO:0000313" key="3">
    <source>
        <dbReference type="Proteomes" id="UP001595974"/>
    </source>
</evidence>
<name>A0ABW1AVU9_9RHOO</name>
<accession>A0ABW1AVU9</accession>
<keyword evidence="2" id="KW-0449">Lipoprotein</keyword>
<gene>
    <name evidence="2" type="primary">traV</name>
    <name evidence="2" type="ORF">ACFPTN_18760</name>
</gene>
<dbReference type="PROSITE" id="PS51257">
    <property type="entry name" value="PROKAR_LIPOPROTEIN"/>
    <property type="match status" value="1"/>
</dbReference>
<evidence type="ECO:0000313" key="2">
    <source>
        <dbReference type="EMBL" id="MFC5771425.1"/>
    </source>
</evidence>
<reference evidence="3" key="1">
    <citation type="journal article" date="2019" name="Int. J. Syst. Evol. Microbiol.">
        <title>The Global Catalogue of Microorganisms (GCM) 10K type strain sequencing project: providing services to taxonomists for standard genome sequencing and annotation.</title>
        <authorList>
            <consortium name="The Broad Institute Genomics Platform"/>
            <consortium name="The Broad Institute Genome Sequencing Center for Infectious Disease"/>
            <person name="Wu L."/>
            <person name="Ma J."/>
        </authorList>
    </citation>
    <scope>NUCLEOTIDE SEQUENCE [LARGE SCALE GENOMIC DNA]</scope>
    <source>
        <strain evidence="3">SHR3</strain>
    </source>
</reference>
<proteinExistence type="predicted"/>
<feature type="compositionally biased region" description="Gly residues" evidence="1">
    <location>
        <begin position="187"/>
        <end position="196"/>
    </location>
</feature>
<dbReference type="RefSeq" id="WP_096447977.1">
    <property type="nucleotide sequence ID" value="NZ_JBHSOG010000094.1"/>
</dbReference>
<organism evidence="2 3">
    <name type="scientific">Thauera sinica</name>
    <dbReference type="NCBI Taxonomy" id="2665146"/>
    <lineage>
        <taxon>Bacteria</taxon>
        <taxon>Pseudomonadati</taxon>
        <taxon>Pseudomonadota</taxon>
        <taxon>Betaproteobacteria</taxon>
        <taxon>Rhodocyclales</taxon>
        <taxon>Zoogloeaceae</taxon>
        <taxon>Thauera</taxon>
    </lineage>
</organism>
<sequence>MTDMRRTVTLLVGATATLLGGCASTMSGLGGEGGYACKAPVGSQCTSVSGVYANSIHGQPPVSDLPKPAKGPESAAAAATTAPASIAAPGRGTPPSALRSQPRVLRLWIAPWEDADGDLHEASVVHVLVDTGRWLIERVTPANRQRVDAVRPPIPSAAPASGPASASEPASSTETTPDRFPPRTGLLPGGGATQEP</sequence>
<evidence type="ECO:0000256" key="1">
    <source>
        <dbReference type="SAM" id="MobiDB-lite"/>
    </source>
</evidence>
<keyword evidence="3" id="KW-1185">Reference proteome</keyword>
<dbReference type="Pfam" id="PF09676">
    <property type="entry name" value="TraV"/>
    <property type="match status" value="1"/>
</dbReference>
<comment type="caution">
    <text evidence="2">The sequence shown here is derived from an EMBL/GenBank/DDBJ whole genome shotgun (WGS) entry which is preliminary data.</text>
</comment>
<dbReference type="InterPro" id="IPR014118">
    <property type="entry name" value="T4SS_TraV"/>
</dbReference>
<dbReference type="EMBL" id="JBHSOG010000094">
    <property type="protein sequence ID" value="MFC5771425.1"/>
    <property type="molecule type" value="Genomic_DNA"/>
</dbReference>
<feature type="compositionally biased region" description="Low complexity" evidence="1">
    <location>
        <begin position="66"/>
        <end position="90"/>
    </location>
</feature>
<protein>
    <submittedName>
        <fullName evidence="2">Type IV conjugative transfer system lipoprotein TraV</fullName>
    </submittedName>
</protein>
<feature type="region of interest" description="Disordered" evidence="1">
    <location>
        <begin position="59"/>
        <end position="98"/>
    </location>
</feature>
<dbReference type="Proteomes" id="UP001595974">
    <property type="component" value="Unassembled WGS sequence"/>
</dbReference>
<feature type="compositionally biased region" description="Low complexity" evidence="1">
    <location>
        <begin position="157"/>
        <end position="172"/>
    </location>
</feature>
<dbReference type="NCBIfam" id="TIGR02747">
    <property type="entry name" value="TraV"/>
    <property type="match status" value="1"/>
</dbReference>
<feature type="region of interest" description="Disordered" evidence="1">
    <location>
        <begin position="146"/>
        <end position="196"/>
    </location>
</feature>